<gene>
    <name evidence="2" type="ORF">EYF80_065443</name>
</gene>
<sequence length="97" mass="10534">MITMTRVFAVASVFCERGPGEGSLVVVGGTQAPFIARPRGARAYTFVPNGTKQSLVCERNPSPRNRGRRSRFAGFASNRKYQAVDSRRDDAPLAASD</sequence>
<reference evidence="2 3" key="1">
    <citation type="submission" date="2019-03" db="EMBL/GenBank/DDBJ databases">
        <title>First draft genome of Liparis tanakae, snailfish: a comprehensive survey of snailfish specific genes.</title>
        <authorList>
            <person name="Kim W."/>
            <person name="Song I."/>
            <person name="Jeong J.-H."/>
            <person name="Kim D."/>
            <person name="Kim S."/>
            <person name="Ryu S."/>
            <person name="Song J.Y."/>
            <person name="Lee S.K."/>
        </authorList>
    </citation>
    <scope>NUCLEOTIDE SEQUENCE [LARGE SCALE GENOMIC DNA]</scope>
    <source>
        <tissue evidence="2">Muscle</tissue>
    </source>
</reference>
<evidence type="ECO:0000256" key="1">
    <source>
        <dbReference type="SAM" id="MobiDB-lite"/>
    </source>
</evidence>
<evidence type="ECO:0000313" key="3">
    <source>
        <dbReference type="Proteomes" id="UP000314294"/>
    </source>
</evidence>
<name>A0A4Z2E7Z4_9TELE</name>
<protein>
    <submittedName>
        <fullName evidence="2">Uncharacterized protein</fullName>
    </submittedName>
</protein>
<keyword evidence="3" id="KW-1185">Reference proteome</keyword>
<accession>A0A4Z2E7Z4</accession>
<comment type="caution">
    <text evidence="2">The sequence shown here is derived from an EMBL/GenBank/DDBJ whole genome shotgun (WGS) entry which is preliminary data.</text>
</comment>
<evidence type="ECO:0000313" key="2">
    <source>
        <dbReference type="EMBL" id="TNN24432.1"/>
    </source>
</evidence>
<dbReference type="AlphaFoldDB" id="A0A4Z2E7Z4"/>
<dbReference type="EMBL" id="SRLO01015390">
    <property type="protein sequence ID" value="TNN24432.1"/>
    <property type="molecule type" value="Genomic_DNA"/>
</dbReference>
<dbReference type="Proteomes" id="UP000314294">
    <property type="component" value="Unassembled WGS sequence"/>
</dbReference>
<proteinExistence type="predicted"/>
<organism evidence="2 3">
    <name type="scientific">Liparis tanakae</name>
    <name type="common">Tanaka's snailfish</name>
    <dbReference type="NCBI Taxonomy" id="230148"/>
    <lineage>
        <taxon>Eukaryota</taxon>
        <taxon>Metazoa</taxon>
        <taxon>Chordata</taxon>
        <taxon>Craniata</taxon>
        <taxon>Vertebrata</taxon>
        <taxon>Euteleostomi</taxon>
        <taxon>Actinopterygii</taxon>
        <taxon>Neopterygii</taxon>
        <taxon>Teleostei</taxon>
        <taxon>Neoteleostei</taxon>
        <taxon>Acanthomorphata</taxon>
        <taxon>Eupercaria</taxon>
        <taxon>Perciformes</taxon>
        <taxon>Cottioidei</taxon>
        <taxon>Cottales</taxon>
        <taxon>Liparidae</taxon>
        <taxon>Liparis</taxon>
    </lineage>
</organism>
<feature type="region of interest" description="Disordered" evidence="1">
    <location>
        <begin position="53"/>
        <end position="72"/>
    </location>
</feature>